<evidence type="ECO:0000313" key="5">
    <source>
        <dbReference type="Proteomes" id="UP000327044"/>
    </source>
</evidence>
<dbReference type="Proteomes" id="UP000327044">
    <property type="component" value="Unassembled WGS sequence"/>
</dbReference>
<dbReference type="InParanoid" id="A0A1Y1MRH9"/>
<gene>
    <name evidence="4" type="ORF">PPYR_08774</name>
</gene>
<feature type="coiled-coil region" evidence="1">
    <location>
        <begin position="199"/>
        <end position="260"/>
    </location>
</feature>
<feature type="coiled-coil region" evidence="1">
    <location>
        <begin position="59"/>
        <end position="86"/>
    </location>
</feature>
<evidence type="ECO:0000256" key="1">
    <source>
        <dbReference type="SAM" id="Coils"/>
    </source>
</evidence>
<proteinExistence type="predicted"/>
<evidence type="ECO:0000313" key="4">
    <source>
        <dbReference type="EMBL" id="KAB0797781.1"/>
    </source>
</evidence>
<dbReference type="EMBL" id="VVIM01000006">
    <property type="protein sequence ID" value="KAB0797781.1"/>
    <property type="molecule type" value="Genomic_DNA"/>
</dbReference>
<feature type="compositionally biased region" description="Basic residues" evidence="2">
    <location>
        <begin position="296"/>
        <end position="312"/>
    </location>
</feature>
<evidence type="ECO:0000313" key="3">
    <source>
        <dbReference type="EMBL" id="JAV88294.1"/>
    </source>
</evidence>
<reference evidence="3" key="1">
    <citation type="journal article" date="2016" name="Sci. Rep.">
        <title>Molecular characterization of firefly nuptial gifts: a multi-omics approach sheds light on postcopulatory sexual selection.</title>
        <authorList>
            <person name="Al-Wathiqui N."/>
            <person name="Fallon T.R."/>
            <person name="South A."/>
            <person name="Weng J.K."/>
            <person name="Lewis S.M."/>
        </authorList>
    </citation>
    <scope>NUCLEOTIDE SEQUENCE</scope>
</reference>
<dbReference type="AlphaFoldDB" id="A0A1Y1MRH9"/>
<sequence length="347" mass="39932">MENLQSYSLTDSDFIPQRDTETTEWFEDASSNADWIDNFSDPISAASLGDESYNPLESYENLCQKNKNLEQRWQDVEQKYESLLRERERQSLHLLHEQEKVQKYQQKLQYIKSNCDVVNQLKEKYLSAKSMLSNTKDNTVSVEKSCQTISGLELQNAINYEKDVIVVVKRSELQVMKETLGKLKGLVDNYRVSASNAEKSKYETEIRQLHNTIANLKDTVSKKSYYLDIAKQNMVDRKTFESVQKESESLKRIVVKMEKRLREMCSPMHSFPVLNDEENAFVEQIIRAYHQEKPKLNPKLHKAGNSTLHRRSSSSSDDSKDIGAFGAASNAKFIPVINLPNHSSGDV</sequence>
<reference evidence="4 5" key="2">
    <citation type="journal article" date="2018" name="Elife">
        <title>Firefly genomes illuminate parallel origins of bioluminescence in beetles.</title>
        <authorList>
            <person name="Fallon T.R."/>
            <person name="Lower S.E."/>
            <person name="Chang C.H."/>
            <person name="Bessho-Uehara M."/>
            <person name="Martin G.J."/>
            <person name="Bewick A.J."/>
            <person name="Behringer M."/>
            <person name="Debat H.J."/>
            <person name="Wong I."/>
            <person name="Day J.C."/>
            <person name="Suvorov A."/>
            <person name="Silva C.J."/>
            <person name="Stanger-Hall K.F."/>
            <person name="Hall D.W."/>
            <person name="Schmitz R.J."/>
            <person name="Nelson D.R."/>
            <person name="Lewis S.M."/>
            <person name="Shigenobu S."/>
            <person name="Bybee S.M."/>
            <person name="Larracuente A.M."/>
            <person name="Oba Y."/>
            <person name="Weng J.K."/>
        </authorList>
    </citation>
    <scope>NUCLEOTIDE SEQUENCE [LARGE SCALE GENOMIC DNA]</scope>
    <source>
        <strain evidence="4">1611_PpyrPB1</strain>
        <tissue evidence="4">Whole body</tissue>
    </source>
</reference>
<name>A0A1Y1MRH9_PHOPY</name>
<reference evidence="4" key="3">
    <citation type="submission" date="2019-08" db="EMBL/GenBank/DDBJ databases">
        <authorList>
            <consortium name="Photinus pyralis genome working group"/>
            <person name="Fallon T.R."/>
            <person name="Sander Lower S.E."/>
            <person name="Weng J.-K."/>
        </authorList>
    </citation>
    <scope>NUCLEOTIDE SEQUENCE</scope>
    <source>
        <strain evidence="4">1611_PpyrPB1</strain>
        <tissue evidence="4">Whole body</tissue>
    </source>
</reference>
<accession>A0A1Y1MRH9</accession>
<evidence type="ECO:0000256" key="2">
    <source>
        <dbReference type="SAM" id="MobiDB-lite"/>
    </source>
</evidence>
<organism evidence="3">
    <name type="scientific">Photinus pyralis</name>
    <name type="common">Common eastern firefly</name>
    <name type="synonym">Lampyris pyralis</name>
    <dbReference type="NCBI Taxonomy" id="7054"/>
    <lineage>
        <taxon>Eukaryota</taxon>
        <taxon>Metazoa</taxon>
        <taxon>Ecdysozoa</taxon>
        <taxon>Arthropoda</taxon>
        <taxon>Hexapoda</taxon>
        <taxon>Insecta</taxon>
        <taxon>Pterygota</taxon>
        <taxon>Neoptera</taxon>
        <taxon>Endopterygota</taxon>
        <taxon>Coleoptera</taxon>
        <taxon>Polyphaga</taxon>
        <taxon>Elateriformia</taxon>
        <taxon>Elateroidea</taxon>
        <taxon>Lampyridae</taxon>
        <taxon>Lampyrinae</taxon>
        <taxon>Photinus</taxon>
    </lineage>
</organism>
<keyword evidence="5" id="KW-1185">Reference proteome</keyword>
<dbReference type="EMBL" id="GEZM01023578">
    <property type="protein sequence ID" value="JAV88294.1"/>
    <property type="molecule type" value="Transcribed_RNA"/>
</dbReference>
<protein>
    <submittedName>
        <fullName evidence="3">Uncharacterized protein</fullName>
    </submittedName>
</protein>
<keyword evidence="1" id="KW-0175">Coiled coil</keyword>
<feature type="region of interest" description="Disordered" evidence="2">
    <location>
        <begin position="293"/>
        <end position="321"/>
    </location>
</feature>